<name>A0A8J2VHD0_9BACL</name>
<organism evidence="6 7">
    <name type="scientific">Marinithermofilum abyssi</name>
    <dbReference type="NCBI Taxonomy" id="1571185"/>
    <lineage>
        <taxon>Bacteria</taxon>
        <taxon>Bacillati</taxon>
        <taxon>Bacillota</taxon>
        <taxon>Bacilli</taxon>
        <taxon>Bacillales</taxon>
        <taxon>Thermoactinomycetaceae</taxon>
        <taxon>Marinithermofilum</taxon>
    </lineage>
</organism>
<evidence type="ECO:0000313" key="6">
    <source>
        <dbReference type="EMBL" id="GGE15094.1"/>
    </source>
</evidence>
<dbReference type="InterPro" id="IPR019109">
    <property type="entry name" value="MamF_MmsF"/>
</dbReference>
<feature type="transmembrane region" description="Helical" evidence="5">
    <location>
        <begin position="12"/>
        <end position="31"/>
    </location>
</feature>
<evidence type="ECO:0000256" key="5">
    <source>
        <dbReference type="SAM" id="Phobius"/>
    </source>
</evidence>
<evidence type="ECO:0000256" key="1">
    <source>
        <dbReference type="ARBA" id="ARBA00004141"/>
    </source>
</evidence>
<protein>
    <recommendedName>
        <fullName evidence="8">DUF4870 domain-containing protein</fullName>
    </recommendedName>
</protein>
<keyword evidence="7" id="KW-1185">Reference proteome</keyword>
<dbReference type="EMBL" id="BMHQ01000005">
    <property type="protein sequence ID" value="GGE15094.1"/>
    <property type="molecule type" value="Genomic_DNA"/>
</dbReference>
<sequence length="104" mass="11637">MDMATKGLKILIHASTWFAPVLVPIIVYLVVSDREVKSLSLQALVFHLVMGVLIGLSWVFSWVLIGIPFLIVFSIMAVVVPVLGIIRALQERPFRYPIVGSWFS</sequence>
<keyword evidence="2 5" id="KW-0812">Transmembrane</keyword>
<evidence type="ECO:0000256" key="2">
    <source>
        <dbReference type="ARBA" id="ARBA00022692"/>
    </source>
</evidence>
<dbReference type="Proteomes" id="UP000625210">
    <property type="component" value="Unassembled WGS sequence"/>
</dbReference>
<evidence type="ECO:0000256" key="3">
    <source>
        <dbReference type="ARBA" id="ARBA00022989"/>
    </source>
</evidence>
<evidence type="ECO:0000313" key="7">
    <source>
        <dbReference type="Proteomes" id="UP000625210"/>
    </source>
</evidence>
<comment type="subcellular location">
    <subcellularLocation>
        <location evidence="1">Membrane</location>
        <topology evidence="1">Multi-pass membrane protein</topology>
    </subcellularLocation>
</comment>
<proteinExistence type="predicted"/>
<keyword evidence="3 5" id="KW-1133">Transmembrane helix</keyword>
<dbReference type="Pfam" id="PF09685">
    <property type="entry name" value="MamF_MmsF"/>
    <property type="match status" value="1"/>
</dbReference>
<dbReference type="AlphaFoldDB" id="A0A8J2VHD0"/>
<evidence type="ECO:0008006" key="8">
    <source>
        <dbReference type="Google" id="ProtNLM"/>
    </source>
</evidence>
<evidence type="ECO:0000256" key="4">
    <source>
        <dbReference type="ARBA" id="ARBA00023136"/>
    </source>
</evidence>
<comment type="caution">
    <text evidence="6">The sequence shown here is derived from an EMBL/GenBank/DDBJ whole genome shotgun (WGS) entry which is preliminary data.</text>
</comment>
<reference evidence="6" key="2">
    <citation type="submission" date="2020-09" db="EMBL/GenBank/DDBJ databases">
        <authorList>
            <person name="Sun Q."/>
            <person name="Zhou Y."/>
        </authorList>
    </citation>
    <scope>NUCLEOTIDE SEQUENCE</scope>
    <source>
        <strain evidence="6">CGMCC 1.15179</strain>
    </source>
</reference>
<feature type="transmembrane region" description="Helical" evidence="5">
    <location>
        <begin position="43"/>
        <end position="61"/>
    </location>
</feature>
<accession>A0A8J2VHD0</accession>
<feature type="transmembrane region" description="Helical" evidence="5">
    <location>
        <begin position="67"/>
        <end position="86"/>
    </location>
</feature>
<gene>
    <name evidence="6" type="ORF">GCM10011571_15790</name>
</gene>
<keyword evidence="4 5" id="KW-0472">Membrane</keyword>
<reference evidence="6" key="1">
    <citation type="journal article" date="2014" name="Int. J. Syst. Evol. Microbiol.">
        <title>Complete genome sequence of Corynebacterium casei LMG S-19264T (=DSM 44701T), isolated from a smear-ripened cheese.</title>
        <authorList>
            <consortium name="US DOE Joint Genome Institute (JGI-PGF)"/>
            <person name="Walter F."/>
            <person name="Albersmeier A."/>
            <person name="Kalinowski J."/>
            <person name="Ruckert C."/>
        </authorList>
    </citation>
    <scope>NUCLEOTIDE SEQUENCE</scope>
    <source>
        <strain evidence="6">CGMCC 1.15179</strain>
    </source>
</reference>